<dbReference type="EMBL" id="KB469302">
    <property type="protein sequence ID" value="EPQ54959.1"/>
    <property type="molecule type" value="Genomic_DNA"/>
</dbReference>
<feature type="region of interest" description="Disordered" evidence="1">
    <location>
        <begin position="75"/>
        <end position="112"/>
    </location>
</feature>
<sequence>MPMGDHAAMVTTALTAQSRSAQLQKKREWRGRRQLHRGTEHDDAVLAAWPSTGIGTQYHTLAVFRLGGNYDGSEENRTALADASPEPELREESLDWRGGAKNKQYVGGGSRMGIDEVDMRRLRLDEDSGGEKEIHSRKGTDVPADKNASPDARDGGEGFEREQYERTGWMQASEHESSELDSVAVAGLQGEKFTGEESARRLRYSTPTRTKARAKLKGIAHVKLWLWYSTRSVIYPRHSPETVDTHSTRLSQSDA</sequence>
<name>S7RPZ5_GLOTA</name>
<evidence type="ECO:0000313" key="2">
    <source>
        <dbReference type="EMBL" id="EPQ54959.1"/>
    </source>
</evidence>
<dbReference type="KEGG" id="gtr:GLOTRDRAFT_93556"/>
<protein>
    <submittedName>
        <fullName evidence="2">Uncharacterized protein</fullName>
    </submittedName>
</protein>
<dbReference type="RefSeq" id="XP_007866152.1">
    <property type="nucleotide sequence ID" value="XM_007867961.1"/>
</dbReference>
<dbReference type="HOGENOM" id="CLU_1090093_0_0_1"/>
<evidence type="ECO:0000256" key="1">
    <source>
        <dbReference type="SAM" id="MobiDB-lite"/>
    </source>
</evidence>
<accession>S7RPZ5</accession>
<dbReference type="GeneID" id="19309517"/>
<dbReference type="Proteomes" id="UP000030669">
    <property type="component" value="Unassembled WGS sequence"/>
</dbReference>
<feature type="compositionally biased region" description="Basic and acidic residues" evidence="1">
    <location>
        <begin position="125"/>
        <end position="144"/>
    </location>
</feature>
<gene>
    <name evidence="2" type="ORF">GLOTRDRAFT_93556</name>
</gene>
<evidence type="ECO:0000313" key="3">
    <source>
        <dbReference type="Proteomes" id="UP000030669"/>
    </source>
</evidence>
<organism evidence="2 3">
    <name type="scientific">Gloeophyllum trabeum (strain ATCC 11539 / FP-39264 / Madison 617)</name>
    <name type="common">Brown rot fungus</name>
    <dbReference type="NCBI Taxonomy" id="670483"/>
    <lineage>
        <taxon>Eukaryota</taxon>
        <taxon>Fungi</taxon>
        <taxon>Dikarya</taxon>
        <taxon>Basidiomycota</taxon>
        <taxon>Agaricomycotina</taxon>
        <taxon>Agaricomycetes</taxon>
        <taxon>Gloeophyllales</taxon>
        <taxon>Gloeophyllaceae</taxon>
        <taxon>Gloeophyllum</taxon>
    </lineage>
</organism>
<reference evidence="2 3" key="1">
    <citation type="journal article" date="2012" name="Science">
        <title>The Paleozoic origin of enzymatic lignin decomposition reconstructed from 31 fungal genomes.</title>
        <authorList>
            <person name="Floudas D."/>
            <person name="Binder M."/>
            <person name="Riley R."/>
            <person name="Barry K."/>
            <person name="Blanchette R.A."/>
            <person name="Henrissat B."/>
            <person name="Martinez A.T."/>
            <person name="Otillar R."/>
            <person name="Spatafora J.W."/>
            <person name="Yadav J.S."/>
            <person name="Aerts A."/>
            <person name="Benoit I."/>
            <person name="Boyd A."/>
            <person name="Carlson A."/>
            <person name="Copeland A."/>
            <person name="Coutinho P.M."/>
            <person name="de Vries R.P."/>
            <person name="Ferreira P."/>
            <person name="Findley K."/>
            <person name="Foster B."/>
            <person name="Gaskell J."/>
            <person name="Glotzer D."/>
            <person name="Gorecki P."/>
            <person name="Heitman J."/>
            <person name="Hesse C."/>
            <person name="Hori C."/>
            <person name="Igarashi K."/>
            <person name="Jurgens J.A."/>
            <person name="Kallen N."/>
            <person name="Kersten P."/>
            <person name="Kohler A."/>
            <person name="Kuees U."/>
            <person name="Kumar T.K.A."/>
            <person name="Kuo A."/>
            <person name="LaButti K."/>
            <person name="Larrondo L.F."/>
            <person name="Lindquist E."/>
            <person name="Ling A."/>
            <person name="Lombard V."/>
            <person name="Lucas S."/>
            <person name="Lundell T."/>
            <person name="Martin R."/>
            <person name="McLaughlin D.J."/>
            <person name="Morgenstern I."/>
            <person name="Morin E."/>
            <person name="Murat C."/>
            <person name="Nagy L.G."/>
            <person name="Nolan M."/>
            <person name="Ohm R.A."/>
            <person name="Patyshakuliyeva A."/>
            <person name="Rokas A."/>
            <person name="Ruiz-Duenas F.J."/>
            <person name="Sabat G."/>
            <person name="Salamov A."/>
            <person name="Samejima M."/>
            <person name="Schmutz J."/>
            <person name="Slot J.C."/>
            <person name="St John F."/>
            <person name="Stenlid J."/>
            <person name="Sun H."/>
            <person name="Sun S."/>
            <person name="Syed K."/>
            <person name="Tsang A."/>
            <person name="Wiebenga A."/>
            <person name="Young D."/>
            <person name="Pisabarro A."/>
            <person name="Eastwood D.C."/>
            <person name="Martin F."/>
            <person name="Cullen D."/>
            <person name="Grigoriev I.V."/>
            <person name="Hibbett D.S."/>
        </authorList>
    </citation>
    <scope>NUCLEOTIDE SEQUENCE [LARGE SCALE GENOMIC DNA]</scope>
    <source>
        <strain evidence="2 3">ATCC 11539</strain>
    </source>
</reference>
<dbReference type="AlphaFoldDB" id="S7RPZ5"/>
<proteinExistence type="predicted"/>
<keyword evidence="3" id="KW-1185">Reference proteome</keyword>
<feature type="compositionally biased region" description="Basic and acidic residues" evidence="1">
    <location>
        <begin position="151"/>
        <end position="160"/>
    </location>
</feature>
<feature type="region of interest" description="Disordered" evidence="1">
    <location>
        <begin position="125"/>
        <end position="160"/>
    </location>
</feature>